<protein>
    <recommendedName>
        <fullName evidence="5">Mid2 domain-containing protein</fullName>
    </recommendedName>
</protein>
<proteinExistence type="predicted"/>
<reference evidence="3" key="1">
    <citation type="submission" date="2023-03" db="EMBL/GenBank/DDBJ databases">
        <title>Massive genome expansion in bonnet fungi (Mycena s.s.) driven by repeated elements and novel gene families across ecological guilds.</title>
        <authorList>
            <consortium name="Lawrence Berkeley National Laboratory"/>
            <person name="Harder C.B."/>
            <person name="Miyauchi S."/>
            <person name="Viragh M."/>
            <person name="Kuo A."/>
            <person name="Thoen E."/>
            <person name="Andreopoulos B."/>
            <person name="Lu D."/>
            <person name="Skrede I."/>
            <person name="Drula E."/>
            <person name="Henrissat B."/>
            <person name="Morin E."/>
            <person name="Kohler A."/>
            <person name="Barry K."/>
            <person name="LaButti K."/>
            <person name="Morin E."/>
            <person name="Salamov A."/>
            <person name="Lipzen A."/>
            <person name="Mereny Z."/>
            <person name="Hegedus B."/>
            <person name="Baldrian P."/>
            <person name="Stursova M."/>
            <person name="Weitz H."/>
            <person name="Taylor A."/>
            <person name="Grigoriev I.V."/>
            <person name="Nagy L.G."/>
            <person name="Martin F."/>
            <person name="Kauserud H."/>
        </authorList>
    </citation>
    <scope>NUCLEOTIDE SEQUENCE</scope>
    <source>
        <strain evidence="3">CBHHK067</strain>
    </source>
</reference>
<evidence type="ECO:0000313" key="4">
    <source>
        <dbReference type="Proteomes" id="UP001221757"/>
    </source>
</evidence>
<name>A0AAD7G4A1_MYCRO</name>
<accession>A0AAD7G4A1</accession>
<dbReference type="Proteomes" id="UP001221757">
    <property type="component" value="Unassembled WGS sequence"/>
</dbReference>
<evidence type="ECO:0008006" key="5">
    <source>
        <dbReference type="Google" id="ProtNLM"/>
    </source>
</evidence>
<keyword evidence="2" id="KW-0472">Membrane</keyword>
<organism evidence="3 4">
    <name type="scientific">Mycena rosella</name>
    <name type="common">Pink bonnet</name>
    <name type="synonym">Agaricus rosellus</name>
    <dbReference type="NCBI Taxonomy" id="1033263"/>
    <lineage>
        <taxon>Eukaryota</taxon>
        <taxon>Fungi</taxon>
        <taxon>Dikarya</taxon>
        <taxon>Basidiomycota</taxon>
        <taxon>Agaricomycotina</taxon>
        <taxon>Agaricomycetes</taxon>
        <taxon>Agaricomycetidae</taxon>
        <taxon>Agaricales</taxon>
        <taxon>Marasmiineae</taxon>
        <taxon>Mycenaceae</taxon>
        <taxon>Mycena</taxon>
    </lineage>
</organism>
<feature type="transmembrane region" description="Helical" evidence="2">
    <location>
        <begin position="119"/>
        <end position="144"/>
    </location>
</feature>
<dbReference type="EMBL" id="JARKIE010000281">
    <property type="protein sequence ID" value="KAJ7658419.1"/>
    <property type="molecule type" value="Genomic_DNA"/>
</dbReference>
<evidence type="ECO:0000256" key="2">
    <source>
        <dbReference type="SAM" id="Phobius"/>
    </source>
</evidence>
<sequence>MQFFDTDTETEFGDTALVTIIRRGSVTSGTVPNIRNVLFLGLHRLAAYVDPFNATSEPLALSSAFNVVEPISAASPSGGATGTTLTSTTSSLSLTTPSGVPTNTPSPSSPSAAESKNHYTIIIALSVICGGLGIGIAVSAILLLRRRRKLRTLDGNLIRGEPYSASASERQPKGFQSMPPFSAVHLGTSQRAKAGMRGMGVGVDGEMRCRRRTTLF</sequence>
<evidence type="ECO:0000313" key="3">
    <source>
        <dbReference type="EMBL" id="KAJ7658419.1"/>
    </source>
</evidence>
<keyword evidence="2" id="KW-1133">Transmembrane helix</keyword>
<feature type="non-terminal residue" evidence="3">
    <location>
        <position position="1"/>
    </location>
</feature>
<feature type="region of interest" description="Disordered" evidence="1">
    <location>
        <begin position="74"/>
        <end position="113"/>
    </location>
</feature>
<gene>
    <name evidence="3" type="ORF">B0H17DRAFT_1097052</name>
</gene>
<dbReference type="AlphaFoldDB" id="A0AAD7G4A1"/>
<keyword evidence="4" id="KW-1185">Reference proteome</keyword>
<keyword evidence="2" id="KW-0812">Transmembrane</keyword>
<comment type="caution">
    <text evidence="3">The sequence shown here is derived from an EMBL/GenBank/DDBJ whole genome shotgun (WGS) entry which is preliminary data.</text>
</comment>
<evidence type="ECO:0000256" key="1">
    <source>
        <dbReference type="SAM" id="MobiDB-lite"/>
    </source>
</evidence>
<feature type="compositionally biased region" description="Low complexity" evidence="1">
    <location>
        <begin position="74"/>
        <end position="111"/>
    </location>
</feature>